<evidence type="ECO:0000313" key="2">
    <source>
        <dbReference type="Proteomes" id="UP001153334"/>
    </source>
</evidence>
<protein>
    <submittedName>
        <fullName evidence="1">Uncharacterized protein</fullName>
    </submittedName>
</protein>
<accession>A0ACC2J691</accession>
<reference evidence="1" key="1">
    <citation type="submission" date="2022-11" db="EMBL/GenBank/DDBJ databases">
        <title>Genome Sequence of Nemania bipapillata.</title>
        <authorList>
            <person name="Buettner E."/>
        </authorList>
    </citation>
    <scope>NUCLEOTIDE SEQUENCE</scope>
    <source>
        <strain evidence="1">CP14</strain>
    </source>
</reference>
<dbReference type="Proteomes" id="UP001153334">
    <property type="component" value="Unassembled WGS sequence"/>
</dbReference>
<comment type="caution">
    <text evidence="1">The sequence shown here is derived from an EMBL/GenBank/DDBJ whole genome shotgun (WGS) entry which is preliminary data.</text>
</comment>
<organism evidence="1 2">
    <name type="scientific">Nemania bipapillata</name>
    <dbReference type="NCBI Taxonomy" id="110536"/>
    <lineage>
        <taxon>Eukaryota</taxon>
        <taxon>Fungi</taxon>
        <taxon>Dikarya</taxon>
        <taxon>Ascomycota</taxon>
        <taxon>Pezizomycotina</taxon>
        <taxon>Sordariomycetes</taxon>
        <taxon>Xylariomycetidae</taxon>
        <taxon>Xylariales</taxon>
        <taxon>Xylariaceae</taxon>
        <taxon>Nemania</taxon>
    </lineage>
</organism>
<sequence length="382" mass="43827">MTSSLPKSVFEGLGDVREKYTDETSQNFILSRTYPVAFNAEHITQAPSYQRGREFKFNTHLDAAVVVLRHLYSMVAPDYRSSDCYPDEESRCPLLRFIWADFRDTSEASLKAQCVIRYEMQLADDPEGQASIFKLFENKAMWDTLWSRMPFRLYHDTVLGKAPRQKKWKCIDHHESIIQHTLVKWDGTKPLGDYIGGHFGHRKFDDGDEMVYIFNNPAIIRVRYQHKAQAQGPAKYADIRQIYIKHYRFKHEERDGDHYVVKSKSEERKLYTLVAVVRCSNDGREGDRIRLYSMIGSPLSLPIGLEEYVGTYWNLGDLPADRPYLLFYARAPPEPITGLHEEPIARRPADAEALINSIIAGSTRLNTKGGPSASTTKPTPPS</sequence>
<gene>
    <name evidence="1" type="ORF">ONZ43_g987</name>
</gene>
<dbReference type="EMBL" id="JAPESX010000148">
    <property type="protein sequence ID" value="KAJ8122939.1"/>
    <property type="molecule type" value="Genomic_DNA"/>
</dbReference>
<keyword evidence="2" id="KW-1185">Reference proteome</keyword>
<name>A0ACC2J691_9PEZI</name>
<evidence type="ECO:0000313" key="1">
    <source>
        <dbReference type="EMBL" id="KAJ8122939.1"/>
    </source>
</evidence>
<proteinExistence type="predicted"/>